<evidence type="ECO:0000313" key="18">
    <source>
        <dbReference type="Proteomes" id="UP000411403"/>
    </source>
</evidence>
<dbReference type="PANTHER" id="PTHR43814:SF1">
    <property type="entry name" value="ARGININOSUCCINATE LYASE"/>
    <property type="match status" value="1"/>
</dbReference>
<evidence type="ECO:0000256" key="6">
    <source>
        <dbReference type="ARBA" id="ARBA00023239"/>
    </source>
</evidence>
<dbReference type="Pfam" id="PF14698">
    <property type="entry name" value="ASL_C2"/>
    <property type="match status" value="1"/>
</dbReference>
<dbReference type="FunFam" id="1.10.40.30:FF:000001">
    <property type="entry name" value="Argininosuccinate lyase"/>
    <property type="match status" value="1"/>
</dbReference>
<dbReference type="PRINTS" id="PR00149">
    <property type="entry name" value="FUMRATELYASE"/>
</dbReference>
<dbReference type="EC" id="4.3.2.1" evidence="3 7"/>
<evidence type="ECO:0000313" key="17">
    <source>
        <dbReference type="Proteomes" id="UP000409545"/>
    </source>
</evidence>
<keyword evidence="4 7" id="KW-0055">Arginine biosynthesis</keyword>
<evidence type="ECO:0000259" key="9">
    <source>
        <dbReference type="Pfam" id="PF14698"/>
    </source>
</evidence>
<evidence type="ECO:0000313" key="15">
    <source>
        <dbReference type="Proteomes" id="UP000352088"/>
    </source>
</evidence>
<dbReference type="InterPro" id="IPR000362">
    <property type="entry name" value="Fumarate_lyase_fam"/>
</dbReference>
<accession>A0A0Q2KMJ5</accession>
<dbReference type="Proteomes" id="UP000409545">
    <property type="component" value="Unassembled WGS sequence"/>
</dbReference>
<dbReference type="Gene3D" id="1.20.200.10">
    <property type="entry name" value="Fumarase/aspartase (Central domain)"/>
    <property type="match status" value="1"/>
</dbReference>
<dbReference type="InterPro" id="IPR008948">
    <property type="entry name" value="L-Aspartase-like"/>
</dbReference>
<reference evidence="13 15" key="1">
    <citation type="submission" date="2018-07" db="EMBL/GenBank/DDBJ databases">
        <authorList>
            <consortium name="NARMS: The National Antimicrobial Resistance Monitoring System"/>
        </authorList>
    </citation>
    <scope>NUCLEOTIDE SEQUENCE [LARGE SCALE GENOMIC DNA]</scope>
    <source>
        <strain evidence="14 18">CVM N17C171</strain>
        <strain evidence="13 15">CVM N17C548</strain>
        <strain evidence="11 16">FSIS11807978</strain>
        <strain evidence="10 19">FSIS1609200</strain>
        <strain evidence="12 17">FSIS1711007</strain>
    </source>
</reference>
<dbReference type="Proteomes" id="UP000352088">
    <property type="component" value="Unassembled WGS sequence"/>
</dbReference>
<dbReference type="NCBIfam" id="TIGR00838">
    <property type="entry name" value="argH"/>
    <property type="match status" value="1"/>
</dbReference>
<sequence>MKNEMWSGRFSEASNELLKEFNASLNIDRALYVEDIQGSIAHATMLENCGILKKDELEAIVKGLEQVRVEIEQNRFVFNIEDEDIHMAIEKRLSELIGSEIGGRLHTARSRNDQVATDFKLFTKKSHLELIMLLKELIQTLLSHARAHKRTIMPSFTHLQHAQPISFSFYILSYAFMFMRDIKRLQNSLELADFSPLGSCACAGTSYATNRNLSAQILGFKDIMPNAMDGVSDRDFALDLLYDIAVIFTHTSRLCEEMILFSASEFGFLTISDSFSTGSSIMPQKKNPDVCELIRGKTGRVYGNLISLLTIMKALPLAYNKDMQEDKEGLFDSVKTAKDSLIILNAMLKEVKINEENMLKSCKKGHLLATDLADYLVREKNIPFRKAHFIVGNVVAQAEKQGIDISDIEDLSKIDPIFDEKAMKLLDFENSLNSKQSEGSSSVASVEKQIQILEKFLECLG</sequence>
<dbReference type="PANTHER" id="PTHR43814">
    <property type="entry name" value="ARGININOSUCCINATE LYASE"/>
    <property type="match status" value="1"/>
</dbReference>
<dbReference type="InterPro" id="IPR009049">
    <property type="entry name" value="Argininosuccinate_lyase"/>
</dbReference>
<dbReference type="InterPro" id="IPR022761">
    <property type="entry name" value="Fumarate_lyase_N"/>
</dbReference>
<dbReference type="HAMAP" id="MF_00006">
    <property type="entry name" value="Arg_succ_lyase"/>
    <property type="match status" value="1"/>
</dbReference>
<dbReference type="EMBL" id="AACGUZ010000013">
    <property type="protein sequence ID" value="EAK5104090.1"/>
    <property type="molecule type" value="Genomic_DNA"/>
</dbReference>
<evidence type="ECO:0000256" key="3">
    <source>
        <dbReference type="ARBA" id="ARBA00012338"/>
    </source>
</evidence>
<comment type="subcellular location">
    <subcellularLocation>
        <location evidence="7">Cytoplasm</location>
    </subcellularLocation>
</comment>
<evidence type="ECO:0000313" key="16">
    <source>
        <dbReference type="Proteomes" id="UP000365807"/>
    </source>
</evidence>
<evidence type="ECO:0000313" key="19">
    <source>
        <dbReference type="Proteomes" id="UP000557830"/>
    </source>
</evidence>
<gene>
    <name evidence="7 13" type="primary">argH</name>
    <name evidence="12" type="ORF">B9Q54_07405</name>
    <name evidence="10" type="ORF">BU953_07315</name>
    <name evidence="11" type="ORF">C6T04_01210</name>
    <name evidence="13" type="ORF">DSX26_00315</name>
    <name evidence="14" type="ORF">DYU70_01705</name>
</gene>
<name>A0A0Q2KMJ5_CAMCO</name>
<dbReference type="SUPFAM" id="SSF48557">
    <property type="entry name" value="L-aspartase-like"/>
    <property type="match status" value="1"/>
</dbReference>
<evidence type="ECO:0000313" key="11">
    <source>
        <dbReference type="EMBL" id="EAK4357550.1"/>
    </source>
</evidence>
<dbReference type="UniPathway" id="UPA00068">
    <property type="reaction ID" value="UER00114"/>
</dbReference>
<protein>
    <recommendedName>
        <fullName evidence="3 7">Argininosuccinate lyase</fullName>
        <shortName evidence="7">ASAL</shortName>
        <ecNumber evidence="3 7">4.3.2.1</ecNumber>
    </recommendedName>
    <alternativeName>
        <fullName evidence="7">Arginosuccinase</fullName>
    </alternativeName>
</protein>
<evidence type="ECO:0000313" key="13">
    <source>
        <dbReference type="EMBL" id="EAL6849911.1"/>
    </source>
</evidence>
<dbReference type="RefSeq" id="WP_002779615.1">
    <property type="nucleotide sequence ID" value="NZ_AP028338.1"/>
</dbReference>
<dbReference type="Proteomes" id="UP000557830">
    <property type="component" value="Unassembled WGS sequence"/>
</dbReference>
<dbReference type="EMBL" id="AABUYW010000014">
    <property type="protein sequence ID" value="EAJ1077405.1"/>
    <property type="molecule type" value="Genomic_DNA"/>
</dbReference>
<dbReference type="FunFam" id="1.10.275.10:FF:000002">
    <property type="entry name" value="Argininosuccinate lyase"/>
    <property type="match status" value="1"/>
</dbReference>
<organism evidence="13 15">
    <name type="scientific">Campylobacter coli</name>
    <dbReference type="NCBI Taxonomy" id="195"/>
    <lineage>
        <taxon>Bacteria</taxon>
        <taxon>Pseudomonadati</taxon>
        <taxon>Campylobacterota</taxon>
        <taxon>Epsilonproteobacteria</taxon>
        <taxon>Campylobacterales</taxon>
        <taxon>Campylobacteraceae</taxon>
        <taxon>Campylobacter</taxon>
    </lineage>
</organism>
<dbReference type="AlphaFoldDB" id="A0A0Q2KMJ5"/>
<comment type="caution">
    <text evidence="13">The sequence shown here is derived from an EMBL/GenBank/DDBJ whole genome shotgun (WGS) entry which is preliminary data.</text>
</comment>
<keyword evidence="5 7" id="KW-0028">Amino-acid biosynthesis</keyword>
<comment type="catalytic activity">
    <reaction evidence="1 7">
        <text>2-(N(omega)-L-arginino)succinate = fumarate + L-arginine</text>
        <dbReference type="Rhea" id="RHEA:24020"/>
        <dbReference type="ChEBI" id="CHEBI:29806"/>
        <dbReference type="ChEBI" id="CHEBI:32682"/>
        <dbReference type="ChEBI" id="CHEBI:57472"/>
        <dbReference type="EC" id="4.3.2.1"/>
    </reaction>
</comment>
<evidence type="ECO:0000313" key="12">
    <source>
        <dbReference type="EMBL" id="EAK5104090.1"/>
    </source>
</evidence>
<dbReference type="InterPro" id="IPR029419">
    <property type="entry name" value="Arg_succ_lyase_C"/>
</dbReference>
<evidence type="ECO:0000313" key="10">
    <source>
        <dbReference type="EMBL" id="EAJ1077405.1"/>
    </source>
</evidence>
<dbReference type="eggNOG" id="COG0165">
    <property type="taxonomic scope" value="Bacteria"/>
</dbReference>
<dbReference type="InterPro" id="IPR024083">
    <property type="entry name" value="Fumarase/histidase_N"/>
</dbReference>
<evidence type="ECO:0000256" key="4">
    <source>
        <dbReference type="ARBA" id="ARBA00022571"/>
    </source>
</evidence>
<dbReference type="Pfam" id="PF00206">
    <property type="entry name" value="Lyase_1"/>
    <property type="match status" value="1"/>
</dbReference>
<keyword evidence="7" id="KW-0963">Cytoplasm</keyword>
<dbReference type="EMBL" id="AACQHW010000001">
    <property type="protein sequence ID" value="EAL6849911.1"/>
    <property type="molecule type" value="Genomic_DNA"/>
</dbReference>
<evidence type="ECO:0000256" key="7">
    <source>
        <dbReference type="HAMAP-Rule" id="MF_00006"/>
    </source>
</evidence>
<feature type="domain" description="Fumarate lyase N-terminal" evidence="8">
    <location>
        <begin position="8"/>
        <end position="303"/>
    </location>
</feature>
<dbReference type="EMBL" id="AACGFG010000001">
    <property type="protein sequence ID" value="EAK4357550.1"/>
    <property type="molecule type" value="Genomic_DNA"/>
</dbReference>
<dbReference type="KEGG" id="ccoo:ATE51_01688"/>
<dbReference type="PROSITE" id="PS00163">
    <property type="entry name" value="FUMARATE_LYASES"/>
    <property type="match status" value="1"/>
</dbReference>
<dbReference type="EMBL" id="AACSIE010000001">
    <property type="protein sequence ID" value="EAL9203887.1"/>
    <property type="molecule type" value="Genomic_DNA"/>
</dbReference>
<evidence type="ECO:0000256" key="1">
    <source>
        <dbReference type="ARBA" id="ARBA00000985"/>
    </source>
</evidence>
<dbReference type="GeneID" id="66544075"/>
<comment type="pathway">
    <text evidence="2 7">Amino-acid biosynthesis; L-arginine biosynthesis; L-arginine from L-ornithine and carbamoyl phosphate: step 3/3.</text>
</comment>
<dbReference type="FunFam" id="1.20.200.10:FF:000015">
    <property type="entry name" value="argininosuccinate lyase isoform X2"/>
    <property type="match status" value="1"/>
</dbReference>
<dbReference type="GO" id="GO:0004056">
    <property type="term" value="F:argininosuccinate lyase activity"/>
    <property type="evidence" value="ECO:0007669"/>
    <property type="project" value="UniProtKB-UniRule"/>
</dbReference>
<keyword evidence="6 7" id="KW-0456">Lyase</keyword>
<dbReference type="Proteomes" id="UP000411403">
    <property type="component" value="Unassembled WGS sequence"/>
</dbReference>
<dbReference type="CDD" id="cd01359">
    <property type="entry name" value="Argininosuccinate_lyase"/>
    <property type="match status" value="1"/>
</dbReference>
<feature type="domain" description="Argininosuccinate lyase C-terminal" evidence="9">
    <location>
        <begin position="367"/>
        <end position="433"/>
    </location>
</feature>
<dbReference type="Proteomes" id="UP000365807">
    <property type="component" value="Unassembled WGS sequence"/>
</dbReference>
<evidence type="ECO:0000256" key="2">
    <source>
        <dbReference type="ARBA" id="ARBA00004941"/>
    </source>
</evidence>
<dbReference type="KEGG" id="ccof:VC76_04690"/>
<dbReference type="Gene3D" id="1.10.40.30">
    <property type="entry name" value="Fumarase/aspartase (C-terminal domain)"/>
    <property type="match status" value="1"/>
</dbReference>
<dbReference type="PRINTS" id="PR00145">
    <property type="entry name" value="ARGSUCLYASE"/>
</dbReference>
<evidence type="ECO:0000256" key="5">
    <source>
        <dbReference type="ARBA" id="ARBA00022605"/>
    </source>
</evidence>
<evidence type="ECO:0000313" key="14">
    <source>
        <dbReference type="EMBL" id="EAL9203887.1"/>
    </source>
</evidence>
<dbReference type="GO" id="GO:0042450">
    <property type="term" value="P:L-arginine biosynthetic process via ornithine"/>
    <property type="evidence" value="ECO:0007669"/>
    <property type="project" value="UniProtKB-UniRule"/>
</dbReference>
<proteinExistence type="inferred from homology"/>
<dbReference type="InterPro" id="IPR020557">
    <property type="entry name" value="Fumarate_lyase_CS"/>
</dbReference>
<dbReference type="Gene3D" id="1.10.275.10">
    <property type="entry name" value="Fumarase/aspartase (N-terminal domain)"/>
    <property type="match status" value="1"/>
</dbReference>
<dbReference type="GO" id="GO:0005829">
    <property type="term" value="C:cytosol"/>
    <property type="evidence" value="ECO:0007669"/>
    <property type="project" value="TreeGrafter"/>
</dbReference>
<comment type="similarity">
    <text evidence="7">Belongs to the lyase 1 family. Argininosuccinate lyase subfamily.</text>
</comment>
<evidence type="ECO:0000259" key="8">
    <source>
        <dbReference type="Pfam" id="PF00206"/>
    </source>
</evidence>